<comment type="caution">
    <text evidence="1">The sequence shown here is derived from an EMBL/GenBank/DDBJ whole genome shotgun (WGS) entry which is preliminary data.</text>
</comment>
<dbReference type="EMBL" id="JALNTZ010000009">
    <property type="protein sequence ID" value="KAJ3640746.1"/>
    <property type="molecule type" value="Genomic_DNA"/>
</dbReference>
<evidence type="ECO:0000313" key="1">
    <source>
        <dbReference type="EMBL" id="KAJ3640746.1"/>
    </source>
</evidence>
<evidence type="ECO:0000313" key="3">
    <source>
        <dbReference type="Proteomes" id="UP001168821"/>
    </source>
</evidence>
<protein>
    <submittedName>
        <fullName evidence="1">Uncharacterized protein</fullName>
    </submittedName>
</protein>
<accession>A0AA38M2F3</accession>
<dbReference type="EMBL" id="JALNTZ010000005">
    <property type="protein sequence ID" value="KAJ3652292.1"/>
    <property type="molecule type" value="Genomic_DNA"/>
</dbReference>
<sequence>MCTSEAINYQALQKPDRSHKLGQQVEAQHKAAIPLRTVYRSLRKSVRDGTCDTSFTTNISEFVRDQADAASYSWKLMAAISKNGRHGLR</sequence>
<evidence type="ECO:0000313" key="2">
    <source>
        <dbReference type="EMBL" id="KAJ3652292.1"/>
    </source>
</evidence>
<dbReference type="AlphaFoldDB" id="A0AA38M2F3"/>
<reference evidence="1" key="1">
    <citation type="journal article" date="2023" name="G3 (Bethesda)">
        <title>Whole genome assemblies of Zophobas morio and Tenebrio molitor.</title>
        <authorList>
            <person name="Kaur S."/>
            <person name="Stinson S.A."/>
            <person name="diCenzo G.C."/>
        </authorList>
    </citation>
    <scope>NUCLEOTIDE SEQUENCE</scope>
    <source>
        <strain evidence="1">QUZm001</strain>
    </source>
</reference>
<name>A0AA38M2F3_9CUCU</name>
<gene>
    <name evidence="2" type="ORF">Zmor_018270</name>
    <name evidence="1" type="ORF">Zmor_027289</name>
</gene>
<organism evidence="1 3">
    <name type="scientific">Zophobas morio</name>
    <dbReference type="NCBI Taxonomy" id="2755281"/>
    <lineage>
        <taxon>Eukaryota</taxon>
        <taxon>Metazoa</taxon>
        <taxon>Ecdysozoa</taxon>
        <taxon>Arthropoda</taxon>
        <taxon>Hexapoda</taxon>
        <taxon>Insecta</taxon>
        <taxon>Pterygota</taxon>
        <taxon>Neoptera</taxon>
        <taxon>Endopterygota</taxon>
        <taxon>Coleoptera</taxon>
        <taxon>Polyphaga</taxon>
        <taxon>Cucujiformia</taxon>
        <taxon>Tenebrionidae</taxon>
        <taxon>Zophobas</taxon>
    </lineage>
</organism>
<dbReference type="Proteomes" id="UP001168821">
    <property type="component" value="Unassembled WGS sequence"/>
</dbReference>
<proteinExistence type="predicted"/>
<keyword evidence="3" id="KW-1185">Reference proteome</keyword>